<evidence type="ECO:0000313" key="6">
    <source>
        <dbReference type="EMBL" id="EPY25719.1"/>
    </source>
</evidence>
<dbReference type="PANTHER" id="PTHR43179">
    <property type="entry name" value="RHAMNOSYLTRANSFERASE WBBL"/>
    <property type="match status" value="1"/>
</dbReference>
<protein>
    <submittedName>
        <fullName evidence="6">Galactofuranosyltransferase</fullName>
    </submittedName>
</protein>
<feature type="transmembrane region" description="Helical" evidence="4">
    <location>
        <begin position="12"/>
        <end position="34"/>
    </location>
</feature>
<dbReference type="InterPro" id="IPR029044">
    <property type="entry name" value="Nucleotide-diphossugar_trans"/>
</dbReference>
<evidence type="ECO:0000256" key="2">
    <source>
        <dbReference type="ARBA" id="ARBA00022676"/>
    </source>
</evidence>
<dbReference type="SUPFAM" id="SSF53448">
    <property type="entry name" value="Nucleotide-diphospho-sugar transferases"/>
    <property type="match status" value="1"/>
</dbReference>
<name>S9UAE9_9TRYP</name>
<keyword evidence="7" id="KW-1185">Reference proteome</keyword>
<dbReference type="PANTHER" id="PTHR43179:SF12">
    <property type="entry name" value="GALACTOFURANOSYLTRANSFERASE GLFT2"/>
    <property type="match status" value="1"/>
</dbReference>
<evidence type="ECO:0000256" key="4">
    <source>
        <dbReference type="SAM" id="Phobius"/>
    </source>
</evidence>
<proteinExistence type="inferred from homology"/>
<evidence type="ECO:0000256" key="3">
    <source>
        <dbReference type="ARBA" id="ARBA00022679"/>
    </source>
</evidence>
<comment type="similarity">
    <text evidence="1">Belongs to the glycosyltransferase 2 family.</text>
</comment>
<keyword evidence="4" id="KW-0812">Transmembrane</keyword>
<evidence type="ECO:0000313" key="5">
    <source>
        <dbReference type="EMBL" id="EPY23259.1"/>
    </source>
</evidence>
<keyword evidence="2" id="KW-0328">Glycosyltransferase</keyword>
<dbReference type="Gene3D" id="3.90.550.10">
    <property type="entry name" value="Spore Coat Polysaccharide Biosynthesis Protein SpsA, Chain A"/>
    <property type="match status" value="1"/>
</dbReference>
<dbReference type="GO" id="GO:0016757">
    <property type="term" value="F:glycosyltransferase activity"/>
    <property type="evidence" value="ECO:0007669"/>
    <property type="project" value="UniProtKB-KW"/>
</dbReference>
<organism evidence="6 7">
    <name type="scientific">Strigomonas culicis</name>
    <dbReference type="NCBI Taxonomy" id="28005"/>
    <lineage>
        <taxon>Eukaryota</taxon>
        <taxon>Discoba</taxon>
        <taxon>Euglenozoa</taxon>
        <taxon>Kinetoplastea</taxon>
        <taxon>Metakinetoplastina</taxon>
        <taxon>Trypanosomatida</taxon>
        <taxon>Trypanosomatidae</taxon>
        <taxon>Strigomonadinae</taxon>
        <taxon>Strigomonas</taxon>
    </lineage>
</organism>
<dbReference type="EMBL" id="ATMH01007793">
    <property type="protein sequence ID" value="EPY23259.1"/>
    <property type="molecule type" value="Genomic_DNA"/>
</dbReference>
<dbReference type="AlphaFoldDB" id="S9UAE9"/>
<reference evidence="6 7" key="1">
    <citation type="journal article" date="2013" name="PLoS ONE">
        <title>Predicting the Proteins of Angomonas deanei, Strigomonas culicis and Their Respective Endosymbionts Reveals New Aspects of the Trypanosomatidae Family.</title>
        <authorList>
            <person name="Motta M.C."/>
            <person name="Martins A.C."/>
            <person name="de Souza S.S."/>
            <person name="Catta-Preta C.M."/>
            <person name="Silva R."/>
            <person name="Klein C.C."/>
            <person name="de Almeida L.G."/>
            <person name="de Lima Cunha O."/>
            <person name="Ciapina L.P."/>
            <person name="Brocchi M."/>
            <person name="Colabardini A.C."/>
            <person name="de Araujo Lima B."/>
            <person name="Machado C.R."/>
            <person name="de Almeida Soares C.M."/>
            <person name="Probst C.M."/>
            <person name="de Menezes C.B."/>
            <person name="Thompson C.E."/>
            <person name="Bartholomeu D.C."/>
            <person name="Gradia D.F."/>
            <person name="Pavoni D.P."/>
            <person name="Grisard E.C."/>
            <person name="Fantinatti-Garboggini F."/>
            <person name="Marchini F.K."/>
            <person name="Rodrigues-Luiz G.F."/>
            <person name="Wagner G."/>
            <person name="Goldman G.H."/>
            <person name="Fietto J.L."/>
            <person name="Elias M.C."/>
            <person name="Goldman M.H."/>
            <person name="Sagot M.F."/>
            <person name="Pereira M."/>
            <person name="Stoco P.H."/>
            <person name="de Mendonca-Neto R.P."/>
            <person name="Teixeira S.M."/>
            <person name="Maciel T.E."/>
            <person name="de Oliveira Mendes T.A."/>
            <person name="Urmenyi T.P."/>
            <person name="de Souza W."/>
            <person name="Schenkman S."/>
            <person name="de Vasconcelos A.T."/>
        </authorList>
    </citation>
    <scope>NUCLEOTIDE SEQUENCE [LARGE SCALE GENOMIC DNA]</scope>
</reference>
<dbReference type="OrthoDB" id="10267535at2759"/>
<dbReference type="Proteomes" id="UP000015354">
    <property type="component" value="Unassembled WGS sequence"/>
</dbReference>
<keyword evidence="4" id="KW-0472">Membrane</keyword>
<accession>S9UAE9</accession>
<keyword evidence="4" id="KW-1133">Transmembrane helix</keyword>
<comment type="caution">
    <text evidence="6">The sequence shown here is derived from an EMBL/GenBank/DDBJ whole genome shotgun (WGS) entry which is preliminary data.</text>
</comment>
<evidence type="ECO:0000313" key="7">
    <source>
        <dbReference type="Proteomes" id="UP000015354"/>
    </source>
</evidence>
<reference evidence="6" key="2">
    <citation type="submission" date="2013-03" db="EMBL/GenBank/DDBJ databases">
        <authorList>
            <person name="Motta M.C.M."/>
            <person name="Martins A.C.A."/>
            <person name="Preta C.M.C.C."/>
            <person name="Silva R."/>
            <person name="de Souza S.S."/>
            <person name="Klein C.C."/>
            <person name="de Almeida L.G.P."/>
            <person name="Cunha O.L."/>
            <person name="Colabardini A.C."/>
            <person name="Lima B.A."/>
            <person name="Machado C.R."/>
            <person name="Soares C.M.A."/>
            <person name="de Menezes C.B.A."/>
            <person name="Bartolomeu D.C."/>
            <person name="Grisard E.C."/>
            <person name="Fantinatti-Garboggini F."/>
            <person name="Rodrigues-Luiz G.F."/>
            <person name="Wagner G."/>
            <person name="Goldman G.H."/>
            <person name="Fietto J.L.R."/>
            <person name="Ciapina L.P."/>
            <person name="Brocchi M."/>
            <person name="Elias M.C."/>
            <person name="Goldman M.H.S."/>
            <person name="Sagot M.-F."/>
            <person name="Pereira M."/>
            <person name="Stoco P.H."/>
            <person name="Teixeira S.M.R."/>
            <person name="de Mendonca-Neto R.P."/>
            <person name="Maciel T.E.F."/>
            <person name="Mendes T.A.O."/>
            <person name="Urmenyi T.P."/>
            <person name="Teixeira M.M.G."/>
            <person name="de Camargo E.F.P."/>
            <person name="de Sousa W."/>
            <person name="Schenkman S."/>
            <person name="de Vasconcelos A.T.R."/>
        </authorList>
    </citation>
    <scope>NUCLEOTIDE SEQUENCE</scope>
</reference>
<sequence>MLHILAPDQGKGQGRLVCLTLLAYCLLLCVALWFRKSPRWFNETPRPGEILVSDEQFFGCIRTLLAKTDSPHRIPFLVVPVTLEYLELKTFICNLTVPVGYLMLINNGIFSPLRNLLAQTSTLGLDDRLFYKDHPENIGYAAAVNEGFHTALALSSEQVPWVYVSNCDVRFHPTFLSEFVVKVNTETVQDAPLLLRLSQLVQQENISSRPSLSDRSVGKARLLPDYVRRNPLKKENRIFEGRYGLFFPNCFFEMSSFAVSRLHLETVGLLDENFYPAYGEDFDYKWRSEALGFKFVTSRCGLFKHYENANLKILTAPINIEFPISVLHRSEFPQYVRFQRMNYHPIRKEYRRAKWFPFSRTITVDSGRVLLPFNGKLPVDMWVRDPERSLTIWRIGEGLQCACEYRKYNISLLDHLPYAA</sequence>
<dbReference type="EMBL" id="ATMH01006524">
    <property type="protein sequence ID" value="EPY25719.1"/>
    <property type="molecule type" value="Genomic_DNA"/>
</dbReference>
<gene>
    <name evidence="6" type="ORF">STCU_06524</name>
    <name evidence="5" type="ORF">STCU_07793</name>
</gene>
<keyword evidence="3 6" id="KW-0808">Transferase</keyword>
<evidence type="ECO:0000256" key="1">
    <source>
        <dbReference type="ARBA" id="ARBA00006739"/>
    </source>
</evidence>